<feature type="binding site" evidence="11">
    <location>
        <position position="93"/>
    </location>
    <ligand>
        <name>a divalent metal cation</name>
        <dbReference type="ChEBI" id="CHEBI:60240"/>
    </ligand>
</feature>
<dbReference type="HAMAP" id="MF_00333">
    <property type="entry name" value="Coprogen_oxidas"/>
    <property type="match status" value="1"/>
</dbReference>
<keyword evidence="8 11" id="KW-0627">Porphyrin biosynthesis</keyword>
<dbReference type="Proteomes" id="UP000422232">
    <property type="component" value="Chromosome"/>
</dbReference>
<evidence type="ECO:0000256" key="5">
    <source>
        <dbReference type="ARBA" id="ARBA00022490"/>
    </source>
</evidence>
<feature type="binding site" evidence="11">
    <location>
        <position position="172"/>
    </location>
    <ligand>
        <name>a divalent metal cation</name>
        <dbReference type="ChEBI" id="CHEBI:60240"/>
    </ligand>
</feature>
<sequence>MQITPVKGFLMQLQDDICSQITELDGKPFAEDHWQHDSGGGGRTRILQGNIIEKGGVNFSHVQGTTLPDAILKRLPELIDYHFEAMGVSIVMHPDNPYIPTSHFNVRFFNASSPGKKDIWWFGGGFDLTPYYGFDEDCKHWHQVAARACAPYGAEVYARFKQECDDYFYLKHRNEARGIGGLFFDELNAWGFDQCFAFLQDIGRAYTQAYLPIVARRQHTPYTAAEKQFQKYRRGRYVEFNLVYDRGTLFGLQTGGRTESILMSLPPEVFWDYNWNPQPGSKEAELYSHYLKPRDWLAE</sequence>
<evidence type="ECO:0000256" key="3">
    <source>
        <dbReference type="ARBA" id="ARBA00010644"/>
    </source>
</evidence>
<comment type="subcellular location">
    <subcellularLocation>
        <location evidence="1 11">Cytoplasm</location>
    </subcellularLocation>
</comment>
<comment type="function">
    <text evidence="10 11">Involved in the heme biosynthesis. Catalyzes the aerobic oxidative decarboxylation of propionate groups of rings A and B of coproporphyrinogen-III to yield the vinyl groups in protoporphyrinogen-IX.</text>
</comment>
<evidence type="ECO:0000256" key="1">
    <source>
        <dbReference type="ARBA" id="ARBA00004496"/>
    </source>
</evidence>
<proteinExistence type="inferred from homology"/>
<evidence type="ECO:0000256" key="4">
    <source>
        <dbReference type="ARBA" id="ARBA00011738"/>
    </source>
</evidence>
<dbReference type="PRINTS" id="PR00073">
    <property type="entry name" value="COPRGNOXDASE"/>
</dbReference>
<feature type="binding site" evidence="11">
    <location>
        <position position="103"/>
    </location>
    <ligand>
        <name>a divalent metal cation</name>
        <dbReference type="ChEBI" id="CHEBI:60240"/>
    </ligand>
</feature>
<evidence type="ECO:0000256" key="10">
    <source>
        <dbReference type="ARBA" id="ARBA00059657"/>
    </source>
</evidence>
<dbReference type="InterPro" id="IPR036406">
    <property type="entry name" value="Coprogen_oxidase_aer_sf"/>
</dbReference>
<keyword evidence="7 11" id="KW-0350">Heme biosynthesis</keyword>
<evidence type="ECO:0000256" key="7">
    <source>
        <dbReference type="ARBA" id="ARBA00023133"/>
    </source>
</evidence>
<feature type="region of interest" description="Important for dimerization" evidence="11">
    <location>
        <begin position="237"/>
        <end position="272"/>
    </location>
</feature>
<evidence type="ECO:0000256" key="2">
    <source>
        <dbReference type="ARBA" id="ARBA00005168"/>
    </source>
</evidence>
<feature type="binding site" evidence="11">
    <location>
        <position position="142"/>
    </location>
    <ligand>
        <name>a divalent metal cation</name>
        <dbReference type="ChEBI" id="CHEBI:60240"/>
    </ligand>
</feature>
<organism evidence="12 13">
    <name type="scientific">Piscirickettsia salmonis</name>
    <dbReference type="NCBI Taxonomy" id="1238"/>
    <lineage>
        <taxon>Bacteria</taxon>
        <taxon>Pseudomonadati</taxon>
        <taxon>Pseudomonadota</taxon>
        <taxon>Gammaproteobacteria</taxon>
        <taxon>Thiotrichales</taxon>
        <taxon>Piscirickettsiaceae</taxon>
        <taxon>Piscirickettsia</taxon>
    </lineage>
</organism>
<dbReference type="PANTHER" id="PTHR10755">
    <property type="entry name" value="COPROPORPHYRINOGEN III OXIDASE, MITOCHONDRIAL"/>
    <property type="match status" value="1"/>
</dbReference>
<dbReference type="GO" id="GO:0046872">
    <property type="term" value="F:metal ion binding"/>
    <property type="evidence" value="ECO:0007669"/>
    <property type="project" value="UniProtKB-KW"/>
</dbReference>
<keyword evidence="11" id="KW-0479">Metal-binding</keyword>
<dbReference type="GeneID" id="66742383"/>
<evidence type="ECO:0000256" key="8">
    <source>
        <dbReference type="ARBA" id="ARBA00023244"/>
    </source>
</evidence>
<comment type="cofactor">
    <cofactor evidence="11">
        <name>a divalent metal cation</name>
        <dbReference type="ChEBI" id="CHEBI:60240"/>
    </cofactor>
</comment>
<dbReference type="PIRSF" id="PIRSF000166">
    <property type="entry name" value="Coproporphyri_ox"/>
    <property type="match status" value="1"/>
</dbReference>
<comment type="similarity">
    <text evidence="3 11">Belongs to the aerobic coproporphyrinogen-III oxidase family.</text>
</comment>
<dbReference type="GO" id="GO:0004109">
    <property type="term" value="F:coproporphyrinogen oxidase activity"/>
    <property type="evidence" value="ECO:0007669"/>
    <property type="project" value="UniProtKB-UniRule"/>
</dbReference>
<feature type="binding site" evidence="11">
    <location>
        <position position="89"/>
    </location>
    <ligand>
        <name>substrate</name>
    </ligand>
</feature>
<dbReference type="FunFam" id="3.40.1500.10:FF:000001">
    <property type="entry name" value="Oxygen-dependent coproporphyrinogen-III oxidase"/>
    <property type="match status" value="1"/>
</dbReference>
<feature type="binding site" evidence="11">
    <location>
        <begin position="105"/>
        <end position="107"/>
    </location>
    <ligand>
        <name>substrate</name>
    </ligand>
</feature>
<name>A0A9Q6LVA8_PISSA</name>
<dbReference type="GO" id="GO:0005737">
    <property type="term" value="C:cytoplasm"/>
    <property type="evidence" value="ECO:0007669"/>
    <property type="project" value="UniProtKB-SubCell"/>
</dbReference>
<protein>
    <recommendedName>
        <fullName evidence="11">Oxygen-dependent coproporphyrinogen-III oxidase</fullName>
        <shortName evidence="11">CPO</shortName>
        <shortName evidence="11">Coprogen oxidase</shortName>
        <shortName evidence="11">Coproporphyrinogenase</shortName>
        <ecNumber evidence="11">1.3.3.3</ecNumber>
    </recommendedName>
</protein>
<reference evidence="12 13" key="1">
    <citation type="submission" date="2019-04" db="EMBL/GenBank/DDBJ databases">
        <title>Complete genome sequencing of Piscirickettsia salmonis strain Psal-009.</title>
        <authorList>
            <person name="Schober I."/>
            <person name="Bunk B."/>
            <person name="Sproer C."/>
            <person name="Carril G.P."/>
            <person name="Riedel T."/>
            <person name="Flores-Herrera P.A."/>
            <person name="Nourdin-Galindo G."/>
            <person name="Marshall S.H."/>
            <person name="Overmann J."/>
        </authorList>
    </citation>
    <scope>NUCLEOTIDE SEQUENCE [LARGE SCALE GENOMIC DNA]</scope>
    <source>
        <strain evidence="12 13">Psal-009</strain>
    </source>
</reference>
<accession>A0A9Q6LVA8</accession>
<evidence type="ECO:0000256" key="9">
    <source>
        <dbReference type="ARBA" id="ARBA00049102"/>
    </source>
</evidence>
<dbReference type="EC" id="1.3.3.3" evidence="11"/>
<feature type="active site" description="Proton donor" evidence="11">
    <location>
        <position position="103"/>
    </location>
</feature>
<feature type="site" description="Important for dimerization" evidence="11">
    <location>
        <position position="172"/>
    </location>
</feature>
<evidence type="ECO:0000256" key="6">
    <source>
        <dbReference type="ARBA" id="ARBA00023002"/>
    </source>
</evidence>
<keyword evidence="5 11" id="KW-0963">Cytoplasm</keyword>
<keyword evidence="13" id="KW-1185">Reference proteome</keyword>
<dbReference type="PANTHER" id="PTHR10755:SF0">
    <property type="entry name" value="OXYGEN-DEPENDENT COPROPORPHYRINOGEN-III OXIDASE, MITOCHONDRIAL"/>
    <property type="match status" value="1"/>
</dbReference>
<dbReference type="AlphaFoldDB" id="A0A9Q6LVA8"/>
<dbReference type="NCBIfam" id="NF003727">
    <property type="entry name" value="PRK05330.1"/>
    <property type="match status" value="1"/>
</dbReference>
<comment type="catalytic activity">
    <reaction evidence="9 11">
        <text>coproporphyrinogen III + O2 + 2 H(+) = protoporphyrinogen IX + 2 CO2 + 2 H2O</text>
        <dbReference type="Rhea" id="RHEA:18257"/>
        <dbReference type="ChEBI" id="CHEBI:15377"/>
        <dbReference type="ChEBI" id="CHEBI:15378"/>
        <dbReference type="ChEBI" id="CHEBI:15379"/>
        <dbReference type="ChEBI" id="CHEBI:16526"/>
        <dbReference type="ChEBI" id="CHEBI:57307"/>
        <dbReference type="ChEBI" id="CHEBI:57309"/>
        <dbReference type="EC" id="1.3.3.3"/>
    </reaction>
</comment>
<evidence type="ECO:0000313" key="12">
    <source>
        <dbReference type="EMBL" id="QGO07512.1"/>
    </source>
</evidence>
<dbReference type="EMBL" id="CP038908">
    <property type="protein sequence ID" value="QGO07512.1"/>
    <property type="molecule type" value="Genomic_DNA"/>
</dbReference>
<dbReference type="Gene3D" id="3.40.1500.10">
    <property type="entry name" value="Coproporphyrinogen III oxidase, aerobic"/>
    <property type="match status" value="1"/>
</dbReference>
<gene>
    <name evidence="11 12" type="primary">hemF</name>
    <name evidence="12" type="ORF">Psal009_03469</name>
</gene>
<comment type="subunit">
    <text evidence="4 11">Homodimer.</text>
</comment>
<comment type="pathway">
    <text evidence="2 11">Porphyrin-containing compound metabolism; protoporphyrin-IX biosynthesis; protoporphyrinogen-IX from coproporphyrinogen-III (O2 route): step 1/1.</text>
</comment>
<dbReference type="GO" id="GO:0006782">
    <property type="term" value="P:protoporphyrinogen IX biosynthetic process"/>
    <property type="evidence" value="ECO:0007669"/>
    <property type="project" value="UniProtKB-UniRule"/>
</dbReference>
<dbReference type="Pfam" id="PF01218">
    <property type="entry name" value="Coprogen_oxidas"/>
    <property type="match status" value="1"/>
</dbReference>
<feature type="binding site" evidence="11">
    <location>
        <begin position="255"/>
        <end position="257"/>
    </location>
    <ligand>
        <name>substrate</name>
    </ligand>
</feature>
<dbReference type="RefSeq" id="WP_016210344.1">
    <property type="nucleotide sequence ID" value="NZ_CP012413.1"/>
</dbReference>
<evidence type="ECO:0000313" key="13">
    <source>
        <dbReference type="Proteomes" id="UP000422232"/>
    </source>
</evidence>
<dbReference type="InterPro" id="IPR001260">
    <property type="entry name" value="Coprogen_oxidase_aer"/>
</dbReference>
<dbReference type="GO" id="GO:0042803">
    <property type="term" value="F:protein homodimerization activity"/>
    <property type="evidence" value="ECO:0007669"/>
    <property type="project" value="UniProtKB-UniRule"/>
</dbReference>
<evidence type="ECO:0000256" key="11">
    <source>
        <dbReference type="HAMAP-Rule" id="MF_00333"/>
    </source>
</evidence>
<dbReference type="SUPFAM" id="SSF102886">
    <property type="entry name" value="Coproporphyrinogen III oxidase"/>
    <property type="match status" value="1"/>
</dbReference>
<keyword evidence="6 11" id="KW-0560">Oxidoreductase</keyword>